<evidence type="ECO:0000313" key="1">
    <source>
        <dbReference type="EMBL" id="MFM1724226.1"/>
    </source>
</evidence>
<keyword evidence="2" id="KW-1185">Reference proteome</keyword>
<evidence type="ECO:0000313" key="2">
    <source>
        <dbReference type="Proteomes" id="UP001629745"/>
    </source>
</evidence>
<dbReference type="Proteomes" id="UP001629745">
    <property type="component" value="Unassembled WGS sequence"/>
</dbReference>
<comment type="caution">
    <text evidence="1">The sequence shown here is derived from an EMBL/GenBank/DDBJ whole genome shotgun (WGS) entry which is preliminary data.</text>
</comment>
<name>A0ABW9FHR7_9NOCA</name>
<proteinExistence type="predicted"/>
<gene>
    <name evidence="1" type="ORF">ABEU20_002804</name>
</gene>
<reference evidence="1 2" key="1">
    <citation type="submission" date="2023-11" db="EMBL/GenBank/DDBJ databases">
        <authorList>
            <person name="Val-Calvo J."/>
            <person name="Scortti M."/>
            <person name="Vazquez-Boland J."/>
        </authorList>
    </citation>
    <scope>NUCLEOTIDE SEQUENCE [LARGE SCALE GENOMIC DNA]</scope>
    <source>
        <strain evidence="1 2">PAM 2766</strain>
    </source>
</reference>
<dbReference type="EMBL" id="JBDLNV010000004">
    <property type="protein sequence ID" value="MFM1724226.1"/>
    <property type="molecule type" value="Genomic_DNA"/>
</dbReference>
<dbReference type="SUPFAM" id="SSF159245">
    <property type="entry name" value="AttH-like"/>
    <property type="match status" value="1"/>
</dbReference>
<organism evidence="1 2">
    <name type="scientific">Rhodococcus parequi</name>
    <dbReference type="NCBI Taxonomy" id="3137122"/>
    <lineage>
        <taxon>Bacteria</taxon>
        <taxon>Bacillati</taxon>
        <taxon>Actinomycetota</taxon>
        <taxon>Actinomycetes</taxon>
        <taxon>Mycobacteriales</taxon>
        <taxon>Nocardiaceae</taxon>
        <taxon>Rhodococcus</taxon>
    </lineage>
</organism>
<accession>A0ABW9FHR7</accession>
<protein>
    <submittedName>
        <fullName evidence="1">Uncharacterized protein</fullName>
    </submittedName>
</protein>
<dbReference type="RefSeq" id="WP_420164774.1">
    <property type="nucleotide sequence ID" value="NZ_JBDLNV010000004.1"/>
</dbReference>
<sequence length="370" mass="41060">MGGKVNPDPLDEFPIHQSPLSMARVASSDRNFYDRYYFNGHDRTGDIFLVSGFGVYPNLGVRDAFVTVRRGEIQRSVRFSDALDARSLDVEVGGYRLEVVKPLQTVRLICDHPDLSADLVWEGAFPSVLEEHHELMAGPRPSLDASRFAQVGSWSGTLSVDGTDFAVDPAVWTGSRDRSWGIRPVGEREPLGRMADEPVGGFWWAYVPLRFDDYALMLIAQEGPDGHRTLNHATRTFTDGRVEQLGWPRFEIDYRSGTRTPESIRIHLTTATGEPLVVDIDPLGFVVLQIGSGYGSDPEWNHGQWRGRGWSSSSLYDLTDPALAPRIPHGTVEHIARATCNGDEGWGMFEHGVAGRHDPSGFRDGRAMAP</sequence>